<dbReference type="Proteomes" id="UP000011885">
    <property type="component" value="Unassembled WGS sequence"/>
</dbReference>
<evidence type="ECO:0000256" key="1">
    <source>
        <dbReference type="SAM" id="MobiDB-lite"/>
    </source>
</evidence>
<evidence type="ECO:0000313" key="3">
    <source>
        <dbReference type="Proteomes" id="UP000011885"/>
    </source>
</evidence>
<keyword evidence="3" id="KW-1185">Reference proteome</keyword>
<dbReference type="EMBL" id="ANOH01000218">
    <property type="protein sequence ID" value="EMI55392.1"/>
    <property type="molecule type" value="Genomic_DNA"/>
</dbReference>
<sequence length="67" mass="7959">MPCIERGLREVYRRRRFMRLGSGRIRHEWTHLRTPATRSFAIRRTQASDQPCKPGKGGEETFEMIKI</sequence>
<accession>M5U1Q2</accession>
<feature type="region of interest" description="Disordered" evidence="1">
    <location>
        <begin position="45"/>
        <end position="67"/>
    </location>
</feature>
<proteinExistence type="predicted"/>
<dbReference type="AlphaFoldDB" id="M5U1Q2"/>
<dbReference type="PATRIC" id="fig|1263870.3.peg.3400"/>
<organism evidence="2 3">
    <name type="scientific">Rhodopirellula sallentina SM41</name>
    <dbReference type="NCBI Taxonomy" id="1263870"/>
    <lineage>
        <taxon>Bacteria</taxon>
        <taxon>Pseudomonadati</taxon>
        <taxon>Planctomycetota</taxon>
        <taxon>Planctomycetia</taxon>
        <taxon>Pirellulales</taxon>
        <taxon>Pirellulaceae</taxon>
        <taxon>Rhodopirellula</taxon>
    </lineage>
</organism>
<protein>
    <submittedName>
        <fullName evidence="2">Uncharacterized protein</fullName>
    </submittedName>
</protein>
<name>M5U1Q2_9BACT</name>
<evidence type="ECO:0000313" key="2">
    <source>
        <dbReference type="EMBL" id="EMI55392.1"/>
    </source>
</evidence>
<feature type="compositionally biased region" description="Basic and acidic residues" evidence="1">
    <location>
        <begin position="56"/>
        <end position="67"/>
    </location>
</feature>
<reference evidence="2 3" key="1">
    <citation type="journal article" date="2013" name="Mar. Genomics">
        <title>Expression of sulfatases in Rhodopirellula baltica and the diversity of sulfatases in the genus Rhodopirellula.</title>
        <authorList>
            <person name="Wegner C.E."/>
            <person name="Richter-Heitmann T."/>
            <person name="Klindworth A."/>
            <person name="Klockow C."/>
            <person name="Richter M."/>
            <person name="Achstetter T."/>
            <person name="Glockner F.O."/>
            <person name="Harder J."/>
        </authorList>
    </citation>
    <scope>NUCLEOTIDE SEQUENCE [LARGE SCALE GENOMIC DNA]</scope>
    <source>
        <strain evidence="2 3">SM41</strain>
    </source>
</reference>
<gene>
    <name evidence="2" type="ORF">RSSM_03204</name>
</gene>
<comment type="caution">
    <text evidence="2">The sequence shown here is derived from an EMBL/GenBank/DDBJ whole genome shotgun (WGS) entry which is preliminary data.</text>
</comment>